<dbReference type="HOGENOM" id="CLU_282712_0_0_1"/>
<reference evidence="2 3" key="1">
    <citation type="submission" date="2013-12" db="EMBL/GenBank/DDBJ databases">
        <authorList>
            <person name="Cubeta M."/>
            <person name="Pakala S."/>
            <person name="Fedorova N."/>
            <person name="Thomas E."/>
            <person name="Dean R."/>
            <person name="Jabaji S."/>
            <person name="Neate S."/>
            <person name="Toda T."/>
            <person name="Tavantzis S."/>
            <person name="Vilgalys R."/>
            <person name="Bharathan N."/>
            <person name="Pakala S."/>
            <person name="Losada L.S."/>
            <person name="Zafar N."/>
            <person name="Nierman W."/>
        </authorList>
    </citation>
    <scope>NUCLEOTIDE SEQUENCE [LARGE SCALE GENOMIC DNA]</scope>
    <source>
        <strain evidence="2 3">123E</strain>
    </source>
</reference>
<protein>
    <submittedName>
        <fullName evidence="2">Uncharacterized protein</fullName>
    </submittedName>
</protein>
<comment type="caution">
    <text evidence="2">The sequence shown here is derived from an EMBL/GenBank/DDBJ whole genome shotgun (WGS) entry which is preliminary data.</text>
</comment>
<dbReference type="AlphaFoldDB" id="A0A074RKU4"/>
<evidence type="ECO:0000313" key="2">
    <source>
        <dbReference type="EMBL" id="KEP45975.1"/>
    </source>
</evidence>
<accession>A0A074RKU4</accession>
<gene>
    <name evidence="2" type="ORF">V565_226610</name>
</gene>
<name>A0A074RKU4_9AGAM</name>
<sequence>MPSCTQLSDTTSCGVCAINTIEAHVFGDKLWEEHLAPAYRASKFVEVAHRVLSINGVIDSNTPPLTIQHTLTEHQDGPIDQDSSTLQFVPTQLDDELNTFDLPSSPPPSSVPPSSNGDFSEYNISDANDDAKSDDSGEDTEDQTHNGPLRNKSSVMDSDLDSTSGSSSKSMQRPKKRQKPGKSIAHTRTALKTVHTGSFEVDEDRWARFEATIKEIDTYAVVDRDNPLQVRHSTCGNTFKMRQPYDTKNFKLHVNAKTCQLRKAGALNEGQSKTKKSKKSTGAGMLPLTSFAGFKRHSDRSISIGAGPTASKPQPANIDPLHLSVPVSSQQDIKRVCPGISDEDIPGLSTYLLRTMYIGGGSQAYKHFATTLYSTPYMELGKRQQEKVQNEAHGNVLWRVDESRHVVVASSCTRLAQGLNTINDKLRPCNDCIALLKLPGFRAAVRYEAKPNQKFTNKRWMKIASSMQFAKAHGVYEIISNKDERTPAQRFLLRVLQGETNDRTVFCGMVEVIAMMDDKAYRGVGSQNAKYPPDFDQFCHEIVNISPLAYHTFRSIFGGRTASSFRAIRGRERRFPLAIDDSVYEIAENYLSSVGYRGPVCLACDDTKLMPALKTYYEASTKQWYLLGGTTGAIALANTDELESILKAGSISKAPKIRLWVLQIPLPHIPPLAIAALPIASTVTTQLLIGHLKSIVRGLLNRGIHVISYATDGSAVEQKIQELFFMSMDRYRHYTIPHPSQRLSDGSPPQSPLDFKLGLLDGKSKNNPSVIIQDSKHGLKTFRNNMYSGARLLVVGSETVMYSQVREIAEDPGSTLHLRDVENMDRQDDGSAECVFNQLTLAFVVQHQPQYLGLILYLYVLGELIDAYQSRHISHADRLWMVLRAKFFVDFWRQFLQTSSYPLSRYFISQPASNILTTLIEACEHFFAEMRKLVPDFTYLDFIFATPKLRVLLRASYKRSPEFSASSAEHQKKATGYRHTYMDSTNIDLRLLACFPTDGEIAEIAYVAYKEAVLLAQAANILPDDQLPSQLPQPTVAKEPEEEVDLDIEDTSESTLSASEAFQELVEVADAHELPLESVSIQRDNLVYANAALQAETAVFMYVS</sequence>
<feature type="region of interest" description="Disordered" evidence="1">
    <location>
        <begin position="96"/>
        <end position="187"/>
    </location>
</feature>
<feature type="compositionally biased region" description="Low complexity" evidence="1">
    <location>
        <begin position="161"/>
        <end position="170"/>
    </location>
</feature>
<dbReference type="OrthoDB" id="73076at2759"/>
<evidence type="ECO:0000313" key="3">
    <source>
        <dbReference type="Proteomes" id="UP000027456"/>
    </source>
</evidence>
<evidence type="ECO:0000256" key="1">
    <source>
        <dbReference type="SAM" id="MobiDB-lite"/>
    </source>
</evidence>
<dbReference type="STRING" id="1423351.A0A074RKU4"/>
<organism evidence="2 3">
    <name type="scientific">Rhizoctonia solani 123E</name>
    <dbReference type="NCBI Taxonomy" id="1423351"/>
    <lineage>
        <taxon>Eukaryota</taxon>
        <taxon>Fungi</taxon>
        <taxon>Dikarya</taxon>
        <taxon>Basidiomycota</taxon>
        <taxon>Agaricomycotina</taxon>
        <taxon>Agaricomycetes</taxon>
        <taxon>Cantharellales</taxon>
        <taxon>Ceratobasidiaceae</taxon>
        <taxon>Rhizoctonia</taxon>
    </lineage>
</organism>
<proteinExistence type="predicted"/>
<keyword evidence="3" id="KW-1185">Reference proteome</keyword>
<dbReference type="EMBL" id="AZST01001356">
    <property type="protein sequence ID" value="KEP45975.1"/>
    <property type="molecule type" value="Genomic_DNA"/>
</dbReference>
<dbReference type="Proteomes" id="UP000027456">
    <property type="component" value="Unassembled WGS sequence"/>
</dbReference>